<proteinExistence type="predicted"/>
<gene>
    <name evidence="3" type="primary">MLANA</name>
    <name evidence="3" type="ORF">Y1Q_0012700</name>
</gene>
<reference evidence="3 4" key="1">
    <citation type="journal article" date="2012" name="Genome Biol.">
        <title>Sequencing three crocodilian genomes to illuminate the evolution of archosaurs and amniotes.</title>
        <authorList>
            <person name="St John J.A."/>
            <person name="Braun E.L."/>
            <person name="Isberg S.R."/>
            <person name="Miles L.G."/>
            <person name="Chong A.Y."/>
            <person name="Gongora J."/>
            <person name="Dalzell P."/>
            <person name="Moran C."/>
            <person name="Bed'hom B."/>
            <person name="Abzhanov A."/>
            <person name="Burgess S.C."/>
            <person name="Cooksey A.M."/>
            <person name="Castoe T.A."/>
            <person name="Crawford N.G."/>
            <person name="Densmore L.D."/>
            <person name="Drew J.C."/>
            <person name="Edwards S.V."/>
            <person name="Faircloth B.C."/>
            <person name="Fujita M.K."/>
            <person name="Greenwold M.J."/>
            <person name="Hoffmann F.G."/>
            <person name="Howard J.M."/>
            <person name="Iguchi T."/>
            <person name="Janes D.E."/>
            <person name="Khan S.Y."/>
            <person name="Kohno S."/>
            <person name="de Koning A.J."/>
            <person name="Lance S.L."/>
            <person name="McCarthy F.M."/>
            <person name="McCormack J.E."/>
            <person name="Merchant M.E."/>
            <person name="Peterson D.G."/>
            <person name="Pollock D.D."/>
            <person name="Pourmand N."/>
            <person name="Raney B.J."/>
            <person name="Roessler K.A."/>
            <person name="Sanford J.R."/>
            <person name="Sawyer R.H."/>
            <person name="Schmidt C.J."/>
            <person name="Triplett E.W."/>
            <person name="Tuberville T.D."/>
            <person name="Venegas-Anaya M."/>
            <person name="Howard J.T."/>
            <person name="Jarvis E.D."/>
            <person name="Guillette L.J.Jr."/>
            <person name="Glenn T.C."/>
            <person name="Green R.E."/>
            <person name="Ray D.A."/>
        </authorList>
    </citation>
    <scope>NUCLEOTIDE SEQUENCE [LARGE SCALE GENOMIC DNA]</scope>
    <source>
        <strain evidence="3">KSC_2009_1</strain>
    </source>
</reference>
<accession>A0A151M8L7</accession>
<comment type="caution">
    <text evidence="3">The sequence shown here is derived from an EMBL/GenBank/DDBJ whole genome shotgun (WGS) entry which is preliminary data.</text>
</comment>
<feature type="transmembrane region" description="Helical" evidence="2">
    <location>
        <begin position="48"/>
        <end position="70"/>
    </location>
</feature>
<dbReference type="Pfam" id="PF14991">
    <property type="entry name" value="MLANA"/>
    <property type="match status" value="2"/>
</dbReference>
<organism evidence="3 4">
    <name type="scientific">Alligator mississippiensis</name>
    <name type="common">American alligator</name>
    <dbReference type="NCBI Taxonomy" id="8496"/>
    <lineage>
        <taxon>Eukaryota</taxon>
        <taxon>Metazoa</taxon>
        <taxon>Chordata</taxon>
        <taxon>Craniata</taxon>
        <taxon>Vertebrata</taxon>
        <taxon>Euteleostomi</taxon>
        <taxon>Archelosauria</taxon>
        <taxon>Archosauria</taxon>
        <taxon>Crocodylia</taxon>
        <taxon>Alligatoridae</taxon>
        <taxon>Alligatorinae</taxon>
        <taxon>Alligator</taxon>
    </lineage>
</organism>
<keyword evidence="2" id="KW-0812">Transmembrane</keyword>
<dbReference type="GO" id="GO:0005802">
    <property type="term" value="C:trans-Golgi network"/>
    <property type="evidence" value="ECO:0007669"/>
    <property type="project" value="TreeGrafter"/>
</dbReference>
<dbReference type="STRING" id="8496.A0A151M8L7"/>
<dbReference type="EMBL" id="AKHW03006358">
    <property type="protein sequence ID" value="KYO20854.1"/>
    <property type="molecule type" value="Genomic_DNA"/>
</dbReference>
<dbReference type="Proteomes" id="UP000050525">
    <property type="component" value="Unassembled WGS sequence"/>
</dbReference>
<keyword evidence="2" id="KW-0472">Membrane</keyword>
<evidence type="ECO:0000256" key="1">
    <source>
        <dbReference type="SAM" id="MobiDB-lite"/>
    </source>
</evidence>
<protein>
    <submittedName>
        <fullName evidence="3">Melanoma antigen recognized by T-cells 1 isoform C</fullName>
    </submittedName>
</protein>
<dbReference type="InterPro" id="IPR029242">
    <property type="entry name" value="MLANA"/>
</dbReference>
<dbReference type="PANTHER" id="PTHR15305:SF0">
    <property type="entry name" value="MELANOMA ANTIGEN RECOGNIZED BY T-CELLS 1"/>
    <property type="match status" value="1"/>
</dbReference>
<feature type="compositionally biased region" description="Polar residues" evidence="1">
    <location>
        <begin position="1"/>
        <end position="10"/>
    </location>
</feature>
<sequence length="217" mass="23783">MHSPSAPQQRSRARCDPDQSYKMPRGAGQPDGIFSRGKGYSYLDVEEAVGIGILVVVLAVLLIIGCWYYWKRSGYKSLWAGTVPACRELGGSRRRAVRQGAPCACTRTRPRQPGEQLPQNKSSGVITLRTSASGHALLDSKGPLQQYSNFNSVVPDAPPAYDKISAEPLIHINVTRTQDQKELIQTIKSSPAFTGYHLSKRVSKNIHSSLSCMPQSN</sequence>
<dbReference type="PANTHER" id="PTHR15305">
    <property type="entry name" value="MELANOMA ANTIGEN RECOGNIZED BY T-CELLS 1"/>
    <property type="match status" value="1"/>
</dbReference>
<dbReference type="AlphaFoldDB" id="A0A151M8L7"/>
<keyword evidence="4" id="KW-1185">Reference proteome</keyword>
<evidence type="ECO:0000256" key="2">
    <source>
        <dbReference type="SAM" id="Phobius"/>
    </source>
</evidence>
<evidence type="ECO:0000313" key="4">
    <source>
        <dbReference type="Proteomes" id="UP000050525"/>
    </source>
</evidence>
<dbReference type="GO" id="GO:0042470">
    <property type="term" value="C:melanosome"/>
    <property type="evidence" value="ECO:0007669"/>
    <property type="project" value="InterPro"/>
</dbReference>
<evidence type="ECO:0000313" key="3">
    <source>
        <dbReference type="EMBL" id="KYO20854.1"/>
    </source>
</evidence>
<dbReference type="GO" id="GO:0005789">
    <property type="term" value="C:endoplasmic reticulum membrane"/>
    <property type="evidence" value="ECO:0007669"/>
    <property type="project" value="TreeGrafter"/>
</dbReference>
<keyword evidence="2" id="KW-1133">Transmembrane helix</keyword>
<feature type="region of interest" description="Disordered" evidence="1">
    <location>
        <begin position="1"/>
        <end position="30"/>
    </location>
</feature>
<name>A0A151M8L7_ALLMI</name>